<dbReference type="EMBL" id="VBOZ01000029">
    <property type="protein sequence ID" value="TMQ63825.1"/>
    <property type="molecule type" value="Genomic_DNA"/>
</dbReference>
<dbReference type="InterPro" id="IPR036909">
    <property type="entry name" value="Cyt_c-like_dom_sf"/>
</dbReference>
<evidence type="ECO:0000256" key="1">
    <source>
        <dbReference type="ARBA" id="ARBA00022617"/>
    </source>
</evidence>
<feature type="transmembrane region" description="Helical" evidence="6">
    <location>
        <begin position="28"/>
        <end position="47"/>
    </location>
</feature>
<evidence type="ECO:0000256" key="6">
    <source>
        <dbReference type="SAM" id="Phobius"/>
    </source>
</evidence>
<evidence type="ECO:0000313" key="9">
    <source>
        <dbReference type="Proteomes" id="UP000317691"/>
    </source>
</evidence>
<proteinExistence type="predicted"/>
<dbReference type="GO" id="GO:0009055">
    <property type="term" value="F:electron transfer activity"/>
    <property type="evidence" value="ECO:0007669"/>
    <property type="project" value="InterPro"/>
</dbReference>
<dbReference type="GO" id="GO:0046872">
    <property type="term" value="F:metal ion binding"/>
    <property type="evidence" value="ECO:0007669"/>
    <property type="project" value="UniProtKB-KW"/>
</dbReference>
<dbReference type="Pfam" id="PF13442">
    <property type="entry name" value="Cytochrome_CBB3"/>
    <property type="match status" value="1"/>
</dbReference>
<sequence>MSHEPTPHGSPDTGPAADAAVSSALAKAQFFVTGLILAVVATLAYMAGMQSAKGGGHGTGEGGMATPAAKVDVSSLLKPTPELLARGKTVFQINCASCHGNTGHGDGPAAAALNPKPRNFTEGYWKFGGGLARVVRTISEGSPGTAMASFTTLPLEDRIAVAHHERSLSPKPEEDKPEDLAWLMPAGQPKGGGAEASSTGVAAGTTPAGPSIPIERAIAALAEAEPPIGAAVTPEPGPGADLYAQRCASCHGAAGQGGVRVRMLGSAPYAYVATRSLGDARGDWTTNSAAFERVTLSGIPGFVMPANGDLSRDDVRDLYAYTQKLHARLELAARSGS</sequence>
<keyword evidence="6" id="KW-1133">Transmembrane helix</keyword>
<feature type="region of interest" description="Disordered" evidence="5">
    <location>
        <begin position="182"/>
        <end position="208"/>
    </location>
</feature>
<dbReference type="InterPro" id="IPR009056">
    <property type="entry name" value="Cyt_c-like_dom"/>
</dbReference>
<dbReference type="PROSITE" id="PS51007">
    <property type="entry name" value="CYTC"/>
    <property type="match status" value="1"/>
</dbReference>
<accession>A0A538TJM9</accession>
<dbReference type="InterPro" id="IPR050597">
    <property type="entry name" value="Cytochrome_c_Oxidase_Subunit"/>
</dbReference>
<keyword evidence="6" id="KW-0812">Transmembrane</keyword>
<dbReference type="Proteomes" id="UP000317691">
    <property type="component" value="Unassembled WGS sequence"/>
</dbReference>
<evidence type="ECO:0000259" key="7">
    <source>
        <dbReference type="PROSITE" id="PS51007"/>
    </source>
</evidence>
<reference evidence="8 9" key="1">
    <citation type="journal article" date="2019" name="Nat. Microbiol.">
        <title>Mediterranean grassland soil C-N compound turnover is dependent on rainfall and depth, and is mediated by genomically divergent microorganisms.</title>
        <authorList>
            <person name="Diamond S."/>
            <person name="Andeer P.F."/>
            <person name="Li Z."/>
            <person name="Crits-Christoph A."/>
            <person name="Burstein D."/>
            <person name="Anantharaman K."/>
            <person name="Lane K.R."/>
            <person name="Thomas B.C."/>
            <person name="Pan C."/>
            <person name="Northen T.R."/>
            <person name="Banfield J.F."/>
        </authorList>
    </citation>
    <scope>NUCLEOTIDE SEQUENCE [LARGE SCALE GENOMIC DNA]</scope>
    <source>
        <strain evidence="8">WS_9</strain>
    </source>
</reference>
<keyword evidence="6" id="KW-0472">Membrane</keyword>
<comment type="caution">
    <text evidence="8">The sequence shown here is derived from an EMBL/GenBank/DDBJ whole genome shotgun (WGS) entry which is preliminary data.</text>
</comment>
<dbReference type="SUPFAM" id="SSF46626">
    <property type="entry name" value="Cytochrome c"/>
    <property type="match status" value="2"/>
</dbReference>
<dbReference type="AlphaFoldDB" id="A0A538TJM9"/>
<evidence type="ECO:0000256" key="3">
    <source>
        <dbReference type="ARBA" id="ARBA00023004"/>
    </source>
</evidence>
<evidence type="ECO:0000256" key="2">
    <source>
        <dbReference type="ARBA" id="ARBA00022723"/>
    </source>
</evidence>
<feature type="domain" description="Cytochrome c" evidence="7">
    <location>
        <begin position="82"/>
        <end position="326"/>
    </location>
</feature>
<dbReference type="PANTHER" id="PTHR33751:SF1">
    <property type="entry name" value="CBB3-TYPE CYTOCHROME C OXIDASE SUBUNIT FIXP"/>
    <property type="match status" value="1"/>
</dbReference>
<keyword evidence="1 4" id="KW-0349">Heme</keyword>
<dbReference type="GO" id="GO:0020037">
    <property type="term" value="F:heme binding"/>
    <property type="evidence" value="ECO:0007669"/>
    <property type="project" value="InterPro"/>
</dbReference>
<protein>
    <submittedName>
        <fullName evidence="8">C-type cytochrome</fullName>
    </submittedName>
</protein>
<keyword evidence="3 4" id="KW-0408">Iron</keyword>
<gene>
    <name evidence="8" type="ORF">E6K79_09290</name>
</gene>
<evidence type="ECO:0000256" key="4">
    <source>
        <dbReference type="PROSITE-ProRule" id="PRU00433"/>
    </source>
</evidence>
<organism evidence="8 9">
    <name type="scientific">Eiseniibacteriota bacterium</name>
    <dbReference type="NCBI Taxonomy" id="2212470"/>
    <lineage>
        <taxon>Bacteria</taxon>
        <taxon>Candidatus Eiseniibacteriota</taxon>
    </lineage>
</organism>
<dbReference type="Pfam" id="PF00034">
    <property type="entry name" value="Cytochrom_C"/>
    <property type="match status" value="1"/>
</dbReference>
<name>A0A538TJM9_UNCEI</name>
<dbReference type="Gene3D" id="1.10.760.10">
    <property type="entry name" value="Cytochrome c-like domain"/>
    <property type="match status" value="2"/>
</dbReference>
<evidence type="ECO:0000256" key="5">
    <source>
        <dbReference type="SAM" id="MobiDB-lite"/>
    </source>
</evidence>
<evidence type="ECO:0000313" key="8">
    <source>
        <dbReference type="EMBL" id="TMQ63825.1"/>
    </source>
</evidence>
<keyword evidence="2 4" id="KW-0479">Metal-binding</keyword>
<dbReference type="PANTHER" id="PTHR33751">
    <property type="entry name" value="CBB3-TYPE CYTOCHROME C OXIDASE SUBUNIT FIXP"/>
    <property type="match status" value="1"/>
</dbReference>